<keyword evidence="1" id="KW-1133">Transmembrane helix</keyword>
<name>A0A1H0Y240_9BACI</name>
<evidence type="ECO:0000256" key="1">
    <source>
        <dbReference type="SAM" id="Phobius"/>
    </source>
</evidence>
<keyword evidence="1" id="KW-0472">Membrane</keyword>
<evidence type="ECO:0000313" key="3">
    <source>
        <dbReference type="Proteomes" id="UP000199444"/>
    </source>
</evidence>
<evidence type="ECO:0000313" key="2">
    <source>
        <dbReference type="EMBL" id="SDQ09163.1"/>
    </source>
</evidence>
<dbReference type="EMBL" id="FNKD01000001">
    <property type="protein sequence ID" value="SDQ09163.1"/>
    <property type="molecule type" value="Genomic_DNA"/>
</dbReference>
<dbReference type="RefSeq" id="WP_092491255.1">
    <property type="nucleotide sequence ID" value="NZ_FNKD01000001.1"/>
</dbReference>
<keyword evidence="3" id="KW-1185">Reference proteome</keyword>
<proteinExistence type="predicted"/>
<dbReference type="Proteomes" id="UP000199444">
    <property type="component" value="Unassembled WGS sequence"/>
</dbReference>
<reference evidence="2 3" key="1">
    <citation type="submission" date="2016-10" db="EMBL/GenBank/DDBJ databases">
        <authorList>
            <person name="de Groot N.N."/>
        </authorList>
    </citation>
    <scope>NUCLEOTIDE SEQUENCE [LARGE SCALE GENOMIC DNA]</scope>
    <source>
        <strain evidence="2 3">CGMCC 1.10449</strain>
    </source>
</reference>
<keyword evidence="1" id="KW-0812">Transmembrane</keyword>
<protein>
    <submittedName>
        <fullName evidence="2">Uncharacterized protein</fullName>
    </submittedName>
</protein>
<accession>A0A1H0Y240</accession>
<dbReference type="AlphaFoldDB" id="A0A1H0Y240"/>
<gene>
    <name evidence="2" type="ORF">SAMN05216231_0372</name>
</gene>
<dbReference type="STRING" id="553311.SAMN05216231_0372"/>
<feature type="transmembrane region" description="Helical" evidence="1">
    <location>
        <begin position="5"/>
        <end position="24"/>
    </location>
</feature>
<organism evidence="2 3">
    <name type="scientific">Virgibacillus salinus</name>
    <dbReference type="NCBI Taxonomy" id="553311"/>
    <lineage>
        <taxon>Bacteria</taxon>
        <taxon>Bacillati</taxon>
        <taxon>Bacillota</taxon>
        <taxon>Bacilli</taxon>
        <taxon>Bacillales</taxon>
        <taxon>Bacillaceae</taxon>
        <taxon>Virgibacillus</taxon>
    </lineage>
</organism>
<sequence>MRSKVFISVIVVVMFVIIVIFTTSEEDKVATFESQKVMTSRAIDVARDFKTEQFTIDYDESSDYLGYDSLPDRRKQAEEKYSMYVTESHMTKILMTALDTIAPNLAQDSKSHLSVKDISFEIGNMETESEVSLDYDIEIEFERINQEGKKEIISNFGQIRVIKTDEGWKVNKDIQRMEGLHEVRKQFN</sequence>